<dbReference type="PANTHER" id="PTHR10422">
    <property type="entry name" value="CYTOCHROME C OXIDASE SUBUNIT 1"/>
    <property type="match status" value="1"/>
</dbReference>
<dbReference type="GO" id="GO:0020037">
    <property type="term" value="F:heme binding"/>
    <property type="evidence" value="ECO:0007669"/>
    <property type="project" value="InterPro"/>
</dbReference>
<dbReference type="Proteomes" id="UP001225378">
    <property type="component" value="Chromosome"/>
</dbReference>
<sequence length="541" mass="60128">MNDSNERKLALSHMTVAFTAFIIACFMGEYQVLERSGLIESLGSPTVYFASVSTHGVLMAYVLTTFFIMGFGYYTASTSLNMPVWNKELAWGGFGVALFGVVLAAIPLLSGLASVLYTFYPPVQGHYLFYLGATLLIVGSWAWCVVMIVMFYQWKEANPGQPVPLAMFATTANALLWLWTSAGVAMEVLFQLIPLSLGWSDTIDPGLARTLFAWTLHPIVYFWLIPAYIAFYVFVPKQAGAFIFSDEAARAAFIVLVVFSLPIGFHHLYMDPEQGKGWKMLHGIGTFIVTVPTFMTGFTVIASLEIAGRLRGGKGLFGWIGSLPWTNTMVLAVILSLLMLIFGGFGGIVNASYAMNAMVHNTAWVPGHFHLIFAGTTVIMYFAIAYYLWPILCKKPLFSNNLALVQLWTWFIGMTILTTPWHILGLLGQPRRISSVVYNNLLTLSWKPYELAMIAGGLIMLGSACLFVYLLYKTQFGPATEEFNAQVEYAEPLHPVNSLPEYLNDFKLWNKVIAAYMAVSFGIPILQFFFIGTFDSSAWGY</sequence>
<feature type="transmembrane region" description="Helical" evidence="2">
    <location>
        <begin position="45"/>
        <end position="74"/>
    </location>
</feature>
<feature type="transmembrane region" description="Helical" evidence="2">
    <location>
        <begin position="369"/>
        <end position="388"/>
    </location>
</feature>
<feature type="transmembrane region" description="Helical" evidence="2">
    <location>
        <begin position="513"/>
        <end position="534"/>
    </location>
</feature>
<dbReference type="SUPFAM" id="SSF81442">
    <property type="entry name" value="Cytochrome c oxidase subunit I-like"/>
    <property type="match status" value="1"/>
</dbReference>
<dbReference type="GO" id="GO:0004129">
    <property type="term" value="F:cytochrome-c oxidase activity"/>
    <property type="evidence" value="ECO:0007669"/>
    <property type="project" value="InterPro"/>
</dbReference>
<dbReference type="PROSITE" id="PS51257">
    <property type="entry name" value="PROKAR_LIPOPROTEIN"/>
    <property type="match status" value="1"/>
</dbReference>
<protein>
    <submittedName>
        <fullName evidence="4">B(O/a)3-type cytochrome-c oxidase subunit 1</fullName>
    </submittedName>
</protein>
<dbReference type="PANTHER" id="PTHR10422:SF40">
    <property type="entry name" value="CYTOCHROME C OXIDASE SUBUNIT I"/>
    <property type="match status" value="1"/>
</dbReference>
<evidence type="ECO:0000313" key="5">
    <source>
        <dbReference type="Proteomes" id="UP001225378"/>
    </source>
</evidence>
<reference evidence="4 5" key="1">
    <citation type="journal article" date="2024" name="Microbiology">
        <title>Methylomarinum rosea sp. nov., a novel halophilic methanotrophic bacterium from the hypersaline Lake Elton.</title>
        <authorList>
            <person name="Suleimanov R.Z."/>
            <person name="Oshkin I.Y."/>
            <person name="Danilova O.V."/>
            <person name="Suzina N.E."/>
            <person name="Dedysh S.N."/>
        </authorList>
    </citation>
    <scope>NUCLEOTIDE SEQUENCE [LARGE SCALE GENOMIC DNA]</scope>
    <source>
        <strain evidence="4 5">Ch1-1</strain>
    </source>
</reference>
<gene>
    <name evidence="4" type="ORF">Q9L42_012775</name>
</gene>
<feature type="transmembrane region" description="Helical" evidence="2">
    <location>
        <begin position="12"/>
        <end position="33"/>
    </location>
</feature>
<dbReference type="RefSeq" id="WP_349431188.1">
    <property type="nucleotide sequence ID" value="NZ_CP157743.1"/>
</dbReference>
<keyword evidence="5" id="KW-1185">Reference proteome</keyword>
<feature type="transmembrane region" description="Helical" evidence="2">
    <location>
        <begin position="174"/>
        <end position="199"/>
    </location>
</feature>
<keyword evidence="1" id="KW-0813">Transport</keyword>
<keyword evidence="2" id="KW-0812">Transmembrane</keyword>
<dbReference type="InterPro" id="IPR036927">
    <property type="entry name" value="Cyt_c_oxase-like_su1_sf"/>
</dbReference>
<proteinExistence type="predicted"/>
<dbReference type="EMBL" id="CP157743">
    <property type="protein sequence ID" value="XBS19240.1"/>
    <property type="molecule type" value="Genomic_DNA"/>
</dbReference>
<feature type="transmembrane region" description="Helical" evidence="2">
    <location>
        <begin position="281"/>
        <end position="304"/>
    </location>
</feature>
<dbReference type="AlphaFoldDB" id="A0AAU7NQH7"/>
<keyword evidence="2" id="KW-0472">Membrane</keyword>
<evidence type="ECO:0000259" key="3">
    <source>
        <dbReference type="PROSITE" id="PS50855"/>
    </source>
</evidence>
<dbReference type="GO" id="GO:0016020">
    <property type="term" value="C:membrane"/>
    <property type="evidence" value="ECO:0007669"/>
    <property type="project" value="InterPro"/>
</dbReference>
<evidence type="ECO:0000256" key="2">
    <source>
        <dbReference type="SAM" id="Phobius"/>
    </source>
</evidence>
<feature type="transmembrane region" description="Helical" evidence="2">
    <location>
        <begin position="251"/>
        <end position="269"/>
    </location>
</feature>
<organism evidence="4 5">
    <name type="scientific">Methylomarinum roseum</name>
    <dbReference type="NCBI Taxonomy" id="3067653"/>
    <lineage>
        <taxon>Bacteria</taxon>
        <taxon>Pseudomonadati</taxon>
        <taxon>Pseudomonadota</taxon>
        <taxon>Gammaproteobacteria</taxon>
        <taxon>Methylococcales</taxon>
        <taxon>Methylococcaceae</taxon>
        <taxon>Methylomarinum</taxon>
    </lineage>
</organism>
<dbReference type="KEGG" id="mech:Q9L42_012775"/>
<accession>A0AAU7NQH7</accession>
<feature type="transmembrane region" description="Helical" evidence="2">
    <location>
        <begin position="408"/>
        <end position="428"/>
    </location>
</feature>
<dbReference type="InterPro" id="IPR023616">
    <property type="entry name" value="Cyt_c_oxase-like_su1_dom"/>
</dbReference>
<dbReference type="PROSITE" id="PS50855">
    <property type="entry name" value="COX1"/>
    <property type="match status" value="1"/>
</dbReference>
<evidence type="ECO:0000313" key="4">
    <source>
        <dbReference type="EMBL" id="XBS19240.1"/>
    </source>
</evidence>
<dbReference type="Gene3D" id="1.20.210.10">
    <property type="entry name" value="Cytochrome c oxidase-like, subunit I domain"/>
    <property type="match status" value="1"/>
</dbReference>
<feature type="transmembrane region" description="Helical" evidence="2">
    <location>
        <begin position="324"/>
        <end position="349"/>
    </location>
</feature>
<dbReference type="PRINTS" id="PR01165">
    <property type="entry name" value="CYCOXIDASEI"/>
</dbReference>
<name>A0AAU7NQH7_9GAMM</name>
<dbReference type="CDD" id="cd01660">
    <property type="entry name" value="ba3-like_Oxidase_I"/>
    <property type="match status" value="1"/>
</dbReference>
<feature type="transmembrane region" description="Helical" evidence="2">
    <location>
        <begin position="94"/>
        <end position="120"/>
    </location>
</feature>
<feature type="transmembrane region" description="Helical" evidence="2">
    <location>
        <begin position="211"/>
        <end position="231"/>
    </location>
</feature>
<feature type="transmembrane region" description="Helical" evidence="2">
    <location>
        <begin position="449"/>
        <end position="472"/>
    </location>
</feature>
<feature type="transmembrane region" description="Helical" evidence="2">
    <location>
        <begin position="127"/>
        <end position="154"/>
    </location>
</feature>
<dbReference type="GO" id="GO:0009060">
    <property type="term" value="P:aerobic respiration"/>
    <property type="evidence" value="ECO:0007669"/>
    <property type="project" value="InterPro"/>
</dbReference>
<keyword evidence="2" id="KW-1133">Transmembrane helix</keyword>
<dbReference type="InterPro" id="IPR000883">
    <property type="entry name" value="Cyt_C_Oxase_1"/>
</dbReference>
<dbReference type="Pfam" id="PF00115">
    <property type="entry name" value="COX1"/>
    <property type="match status" value="1"/>
</dbReference>
<evidence type="ECO:0000256" key="1">
    <source>
        <dbReference type="ARBA" id="ARBA00022660"/>
    </source>
</evidence>
<keyword evidence="1" id="KW-0249">Electron transport</keyword>
<keyword evidence="1" id="KW-0679">Respiratory chain</keyword>
<feature type="domain" description="Cytochrome oxidase subunit I profile" evidence="3">
    <location>
        <begin position="1"/>
        <end position="503"/>
    </location>
</feature>
<dbReference type="InterPro" id="IPR033943">
    <property type="entry name" value="Ba3-like_Oxidase_I"/>
</dbReference>